<evidence type="ECO:0000256" key="1">
    <source>
        <dbReference type="SAM" id="Phobius"/>
    </source>
</evidence>
<organism evidence="2 3">
    <name type="scientific">Legionella clemsonensis</name>
    <dbReference type="NCBI Taxonomy" id="1867846"/>
    <lineage>
        <taxon>Bacteria</taxon>
        <taxon>Pseudomonadati</taxon>
        <taxon>Pseudomonadota</taxon>
        <taxon>Gammaproteobacteria</taxon>
        <taxon>Legionellales</taxon>
        <taxon>Legionellaceae</taxon>
        <taxon>Legionella</taxon>
    </lineage>
</organism>
<keyword evidence="1" id="KW-0472">Membrane</keyword>
<sequence>MSFLQRLKKFYKASSENKTQIHVFLGFVIIPVVGMLLLYLYVNIFWL</sequence>
<protein>
    <submittedName>
        <fullName evidence="2">Uncharacterized protein</fullName>
    </submittedName>
</protein>
<gene>
    <name evidence="2" type="ORF">clem_04170</name>
</gene>
<feature type="transmembrane region" description="Helical" evidence="1">
    <location>
        <begin position="21"/>
        <end position="42"/>
    </location>
</feature>
<evidence type="ECO:0000313" key="2">
    <source>
        <dbReference type="EMBL" id="ASQ45392.1"/>
    </source>
</evidence>
<keyword evidence="1" id="KW-1133">Transmembrane helix</keyword>
<dbReference type="AlphaFoldDB" id="A0A222P0N6"/>
<dbReference type="KEGG" id="lcd:clem_04170"/>
<reference evidence="3" key="1">
    <citation type="submission" date="2016-07" db="EMBL/GenBank/DDBJ databases">
        <authorList>
            <person name="Florea S."/>
            <person name="Webb J.S."/>
            <person name="Jaromczyk J."/>
            <person name="Schardl C.L."/>
        </authorList>
    </citation>
    <scope>NUCLEOTIDE SEQUENCE [LARGE SCALE GENOMIC DNA]</scope>
    <source>
        <strain evidence="3">CDC-D5610</strain>
    </source>
</reference>
<keyword evidence="3" id="KW-1185">Reference proteome</keyword>
<proteinExistence type="predicted"/>
<evidence type="ECO:0000313" key="3">
    <source>
        <dbReference type="Proteomes" id="UP000201728"/>
    </source>
</evidence>
<accession>A0A222P0N6</accession>
<dbReference type="Proteomes" id="UP000201728">
    <property type="component" value="Chromosome"/>
</dbReference>
<keyword evidence="1" id="KW-0812">Transmembrane</keyword>
<dbReference type="EMBL" id="CP016397">
    <property type="protein sequence ID" value="ASQ45392.1"/>
    <property type="molecule type" value="Genomic_DNA"/>
</dbReference>
<name>A0A222P0N6_9GAMM</name>